<dbReference type="PANTHER" id="PTHR19378">
    <property type="entry name" value="GOLGIN- RELATED"/>
    <property type="match status" value="1"/>
</dbReference>
<evidence type="ECO:0000256" key="9">
    <source>
        <dbReference type="ARBA" id="ARBA00023306"/>
    </source>
</evidence>
<dbReference type="GO" id="GO:0072686">
    <property type="term" value="C:mitotic spindle"/>
    <property type="evidence" value="ECO:0007669"/>
    <property type="project" value="TreeGrafter"/>
</dbReference>
<feature type="domain" description="HAUS augmin-like complex subunit 3 N-terminal" evidence="10">
    <location>
        <begin position="28"/>
        <end position="193"/>
    </location>
</feature>
<comment type="caution">
    <text evidence="11">The sequence shown here is derived from an EMBL/GenBank/DDBJ whole genome shotgun (WGS) entry which is preliminary data.</text>
</comment>
<dbReference type="GO" id="GO:0051301">
    <property type="term" value="P:cell division"/>
    <property type="evidence" value="ECO:0007669"/>
    <property type="project" value="UniProtKB-KW"/>
</dbReference>
<gene>
    <name evidence="11" type="ORF">GH714_025212</name>
</gene>
<evidence type="ECO:0000256" key="7">
    <source>
        <dbReference type="ARBA" id="ARBA00023054"/>
    </source>
</evidence>
<keyword evidence="4" id="KW-0132">Cell division</keyword>
<dbReference type="GO" id="GO:0005815">
    <property type="term" value="C:microtubule organizing center"/>
    <property type="evidence" value="ECO:0007669"/>
    <property type="project" value="TreeGrafter"/>
</dbReference>
<sequence>MSGARLCSLLAELGYEGAETLDPDSFEWPFQYDDARPILDWICSSLRPSNVLSLSELSQYEQFLQEGRLLEGEDLDFAYDSISAFSSGRDNQEAVFGAEESLKDIRDATLAYKGEALELQRQLRHLQSQFDMLTGQASALIQGRRARVAATSTVNGYLTSIDDSLSARNLRMNEVLGRITSTAQELAHYHSGDDLEKSHHQRVSELQRLRSIFGTSERQWVEAQVENAKQQAILMALKSQITSDEAHIHLIFTLLGSTKQPGSLGGPVILRSPQGRPSGYLNTPLTVVAAGLAKWLDIYSGVLMVRVLLSWFPNIPGTASHYRL</sequence>
<keyword evidence="12" id="KW-1185">Reference proteome</keyword>
<proteinExistence type="inferred from homology"/>
<protein>
    <recommendedName>
        <fullName evidence="10">HAUS augmin-like complex subunit 3 N-terminal domain-containing protein</fullName>
    </recommendedName>
</protein>
<dbReference type="EMBL" id="JAAGAX010000014">
    <property type="protein sequence ID" value="KAF2292528.1"/>
    <property type="molecule type" value="Genomic_DNA"/>
</dbReference>
<keyword evidence="3" id="KW-0963">Cytoplasm</keyword>
<keyword evidence="6" id="KW-0498">Mitosis</keyword>
<keyword evidence="9" id="KW-0131">Cell cycle</keyword>
<dbReference type="PANTHER" id="PTHR19378:SF0">
    <property type="entry name" value="HAUS AUGMIN-LIKE COMPLEX SUBUNIT 3"/>
    <property type="match status" value="1"/>
</dbReference>
<dbReference type="GO" id="GO:0051225">
    <property type="term" value="P:spindle assembly"/>
    <property type="evidence" value="ECO:0007669"/>
    <property type="project" value="InterPro"/>
</dbReference>
<organism evidence="11 12">
    <name type="scientific">Hevea brasiliensis</name>
    <name type="common">Para rubber tree</name>
    <name type="synonym">Siphonia brasiliensis</name>
    <dbReference type="NCBI Taxonomy" id="3981"/>
    <lineage>
        <taxon>Eukaryota</taxon>
        <taxon>Viridiplantae</taxon>
        <taxon>Streptophyta</taxon>
        <taxon>Embryophyta</taxon>
        <taxon>Tracheophyta</taxon>
        <taxon>Spermatophyta</taxon>
        <taxon>Magnoliopsida</taxon>
        <taxon>eudicotyledons</taxon>
        <taxon>Gunneridae</taxon>
        <taxon>Pentapetalae</taxon>
        <taxon>rosids</taxon>
        <taxon>fabids</taxon>
        <taxon>Malpighiales</taxon>
        <taxon>Euphorbiaceae</taxon>
        <taxon>Crotonoideae</taxon>
        <taxon>Micrandreae</taxon>
        <taxon>Hevea</taxon>
    </lineage>
</organism>
<dbReference type="InterPro" id="IPR026206">
    <property type="entry name" value="HAUS3"/>
</dbReference>
<keyword evidence="5" id="KW-0493">Microtubule</keyword>
<evidence type="ECO:0000256" key="5">
    <source>
        <dbReference type="ARBA" id="ARBA00022701"/>
    </source>
</evidence>
<evidence type="ECO:0000313" key="11">
    <source>
        <dbReference type="EMBL" id="KAF2292528.1"/>
    </source>
</evidence>
<name>A0A6A6KX31_HEVBR</name>
<evidence type="ECO:0000256" key="2">
    <source>
        <dbReference type="ARBA" id="ARBA00009645"/>
    </source>
</evidence>
<dbReference type="GO" id="GO:0070652">
    <property type="term" value="C:HAUS complex"/>
    <property type="evidence" value="ECO:0007669"/>
    <property type="project" value="InterPro"/>
</dbReference>
<comment type="subcellular location">
    <subcellularLocation>
        <location evidence="1">Cytoplasm</location>
        <location evidence="1">Cytoskeleton</location>
        <location evidence="1">Spindle</location>
    </subcellularLocation>
</comment>
<dbReference type="Pfam" id="PF14932">
    <property type="entry name" value="HAUS-augmin3"/>
    <property type="match status" value="1"/>
</dbReference>
<evidence type="ECO:0000256" key="8">
    <source>
        <dbReference type="ARBA" id="ARBA00023212"/>
    </source>
</evidence>
<evidence type="ECO:0000256" key="1">
    <source>
        <dbReference type="ARBA" id="ARBA00004186"/>
    </source>
</evidence>
<evidence type="ECO:0000313" key="12">
    <source>
        <dbReference type="Proteomes" id="UP000467840"/>
    </source>
</evidence>
<evidence type="ECO:0000256" key="6">
    <source>
        <dbReference type="ARBA" id="ARBA00022776"/>
    </source>
</evidence>
<reference evidence="11 12" key="1">
    <citation type="journal article" date="2020" name="Mol. Plant">
        <title>The Chromosome-Based Rubber Tree Genome Provides New Insights into Spurge Genome Evolution and Rubber Biosynthesis.</title>
        <authorList>
            <person name="Liu J."/>
            <person name="Shi C."/>
            <person name="Shi C.C."/>
            <person name="Li W."/>
            <person name="Zhang Q.J."/>
            <person name="Zhang Y."/>
            <person name="Li K."/>
            <person name="Lu H.F."/>
            <person name="Shi C."/>
            <person name="Zhu S.T."/>
            <person name="Xiao Z.Y."/>
            <person name="Nan H."/>
            <person name="Yue Y."/>
            <person name="Zhu X.G."/>
            <person name="Wu Y."/>
            <person name="Hong X.N."/>
            <person name="Fan G.Y."/>
            <person name="Tong Y."/>
            <person name="Zhang D."/>
            <person name="Mao C.L."/>
            <person name="Liu Y.L."/>
            <person name="Hao S.J."/>
            <person name="Liu W.Q."/>
            <person name="Lv M.Q."/>
            <person name="Zhang H.B."/>
            <person name="Liu Y."/>
            <person name="Hu-Tang G.R."/>
            <person name="Wang J.P."/>
            <person name="Wang J.H."/>
            <person name="Sun Y.H."/>
            <person name="Ni S.B."/>
            <person name="Chen W.B."/>
            <person name="Zhang X.C."/>
            <person name="Jiao Y.N."/>
            <person name="Eichler E.E."/>
            <person name="Li G.H."/>
            <person name="Liu X."/>
            <person name="Gao L.Z."/>
        </authorList>
    </citation>
    <scope>NUCLEOTIDE SEQUENCE [LARGE SCALE GENOMIC DNA]</scope>
    <source>
        <strain evidence="12">cv. GT1</strain>
        <tissue evidence="11">Leaf</tissue>
    </source>
</reference>
<dbReference type="GO" id="GO:0005874">
    <property type="term" value="C:microtubule"/>
    <property type="evidence" value="ECO:0007669"/>
    <property type="project" value="UniProtKB-KW"/>
</dbReference>
<accession>A0A6A6KX31</accession>
<dbReference type="AlphaFoldDB" id="A0A6A6KX31"/>
<dbReference type="Proteomes" id="UP000467840">
    <property type="component" value="Chromosome 13"/>
</dbReference>
<dbReference type="GO" id="GO:0031023">
    <property type="term" value="P:microtubule organizing center organization"/>
    <property type="evidence" value="ECO:0007669"/>
    <property type="project" value="TreeGrafter"/>
</dbReference>
<evidence type="ECO:0000256" key="4">
    <source>
        <dbReference type="ARBA" id="ARBA00022618"/>
    </source>
</evidence>
<evidence type="ECO:0000256" key="3">
    <source>
        <dbReference type="ARBA" id="ARBA00022490"/>
    </source>
</evidence>
<keyword evidence="7" id="KW-0175">Coiled coil</keyword>
<keyword evidence="8" id="KW-0206">Cytoskeleton</keyword>
<evidence type="ECO:0000259" key="10">
    <source>
        <dbReference type="Pfam" id="PF14932"/>
    </source>
</evidence>
<dbReference type="InterPro" id="IPR032733">
    <property type="entry name" value="HAUS3_N"/>
</dbReference>
<comment type="similarity">
    <text evidence="2">Belongs to the HAUS3 family.</text>
</comment>